<dbReference type="Pfam" id="PF13493">
    <property type="entry name" value="DUF4118"/>
    <property type="match status" value="1"/>
</dbReference>
<keyword evidence="10" id="KW-1133">Transmembrane helix</keyword>
<dbReference type="SMART" id="SM00387">
    <property type="entry name" value="HATPase_c"/>
    <property type="match status" value="1"/>
</dbReference>
<feature type="domain" description="Signal transduction histidine kinase dimerisation/phosphoacceptor" evidence="12">
    <location>
        <begin position="674"/>
        <end position="742"/>
    </location>
</feature>
<evidence type="ECO:0000256" key="9">
    <source>
        <dbReference type="ARBA" id="ARBA00057300"/>
    </source>
</evidence>
<keyword evidence="8" id="KW-0902">Two-component regulatory system</keyword>
<keyword evidence="6 13" id="KW-0418">Kinase</keyword>
<evidence type="ECO:0000256" key="4">
    <source>
        <dbReference type="ARBA" id="ARBA00022679"/>
    </source>
</evidence>
<keyword evidence="7" id="KW-0067">ATP-binding</keyword>
<evidence type="ECO:0000256" key="10">
    <source>
        <dbReference type="SAM" id="Phobius"/>
    </source>
</evidence>
<dbReference type="SMART" id="SM00388">
    <property type="entry name" value="HisKA"/>
    <property type="match status" value="1"/>
</dbReference>
<keyword evidence="14" id="KW-1185">Reference proteome</keyword>
<dbReference type="GO" id="GO:0005737">
    <property type="term" value="C:cytoplasm"/>
    <property type="evidence" value="ECO:0007669"/>
    <property type="project" value="UniProtKB-ARBA"/>
</dbReference>
<dbReference type="AlphaFoldDB" id="A0A8D4VKY9"/>
<evidence type="ECO:0000256" key="6">
    <source>
        <dbReference type="ARBA" id="ARBA00022777"/>
    </source>
</evidence>
<dbReference type="CDD" id="cd00082">
    <property type="entry name" value="HisKA"/>
    <property type="match status" value="1"/>
</dbReference>
<dbReference type="KEGG" id="moz:MoryE10_00480"/>
<keyword evidence="4" id="KW-0808">Transferase</keyword>
<dbReference type="FunFam" id="1.10.287.130:FF:000001">
    <property type="entry name" value="Two-component sensor histidine kinase"/>
    <property type="match status" value="1"/>
</dbReference>
<evidence type="ECO:0000259" key="12">
    <source>
        <dbReference type="SMART" id="SM00388"/>
    </source>
</evidence>
<dbReference type="GO" id="GO:0000155">
    <property type="term" value="F:phosphorelay sensor kinase activity"/>
    <property type="evidence" value="ECO:0007669"/>
    <property type="project" value="InterPro"/>
</dbReference>
<dbReference type="InterPro" id="IPR003661">
    <property type="entry name" value="HisK_dim/P_dom"/>
</dbReference>
<dbReference type="FunFam" id="3.40.50.300:FF:000483">
    <property type="entry name" value="Sensor histidine kinase KdpD"/>
    <property type="match status" value="1"/>
</dbReference>
<dbReference type="InterPro" id="IPR052023">
    <property type="entry name" value="Histidine_kinase_KdpD"/>
</dbReference>
<dbReference type="GO" id="GO:0005524">
    <property type="term" value="F:ATP binding"/>
    <property type="evidence" value="ECO:0007669"/>
    <property type="project" value="UniProtKB-KW"/>
</dbReference>
<comment type="function">
    <text evidence="9">Member of the two-component regulatory system KdpD/KdpE involved in the regulation of the kdp operon. KdpD may function as a membrane-associated protein kinase that phosphorylates KdpE in response to environmental signals.</text>
</comment>
<protein>
    <recommendedName>
        <fullName evidence="2">histidine kinase</fullName>
        <ecNumber evidence="2">2.7.13.3</ecNumber>
    </recommendedName>
</protein>
<gene>
    <name evidence="13" type="primary">kdpD_2</name>
    <name evidence="13" type="ORF">MoryE10_00480</name>
</gene>
<accession>A0A8D4VKY9</accession>
<dbReference type="InterPro" id="IPR003018">
    <property type="entry name" value="GAF"/>
</dbReference>
<feature type="transmembrane region" description="Helical" evidence="10">
    <location>
        <begin position="484"/>
        <end position="504"/>
    </location>
</feature>
<evidence type="ECO:0000259" key="11">
    <source>
        <dbReference type="SMART" id="SM00387"/>
    </source>
</evidence>
<feature type="domain" description="Histidine kinase/HSP90-like ATPase" evidence="11">
    <location>
        <begin position="786"/>
        <end position="896"/>
    </location>
</feature>
<sequence>MAPPDQRPDPDDLLAKVERDEAKARRGRLKIFFGASAGVGKTFAMLLAARERRAEAVDVVVGLVETHGRKETAALLEGLEILPVHHLAYRGTRLREFDLDGALKRRPTLILVDELAHSNVPGSRHPKRWQDVRELLDAGIDVYTTLNVQHLESLCDDVGQISGIRVWESVPDTVFEEADEVELVDLPPDELLNRLKEGKVYLPQQAEKAVQHFFRKGNLIALRELALRCTADRVDAQMQDYRDDHAIRDVWQVGDRVLVCIGPSPISERLVRAGKRLAAGLHADWIVAYVETPKLQRLPAERRDQVLAVLRQAERLGAETVTLSAPDMTEAILDFARERNVTKIFMGKPTRRGWKRWLLGSVVDRVIAEAHNINVYLLGSPRGEPAAREAQRAPPRDESDSARKRHDSGYLWAVATIALSTLVAKTLLGHFELANLVMIYLAGVVFVASRFGRGPSILASLLGVAAFDYLFVTPYFSFTVADTQYVIVLLALLAVSIVISQLTANMRSQAKIAAHRERRASVLYAMSKELSASRSEDDIVRIAVRHIRTEFGSRNAILFPNGNGRIVYPTDAPLPESLAGCDLGVAQWVLDHDQMAGQGTDTLPGAQAVYFPLIGAEGSMGVLALLPANLRRIFLPEQRKLLETFCRQIAQAVERVRLAEQAKATFVQMEAERLRNSLLSSISHDLRTPLATIVGSASTLAENDDKLRPEDRRELSRAIYDEARRMSNLVNNILDMARLDAGMVSLNRQWNSLEEIVGTVLTRLGKPLQGRPLQVRLPTALPLLYVDAVMIEQVLINLLENAARYTPAGSAIEISAEQEADRVLIAVADHGPGFPSGQEEQLFEKFYRVHREGAQSGVGLGLAICKAVVEAHGGHIQARNRSGGGAVFAFALPVERTPPEIEAESETQP</sequence>
<dbReference type="FunFam" id="3.30.565.10:FF:000042">
    <property type="entry name" value="Two-component sensor histidine kinase KdpD"/>
    <property type="match status" value="1"/>
</dbReference>
<dbReference type="Proteomes" id="UP000824988">
    <property type="component" value="Chromosome"/>
</dbReference>
<feature type="transmembrane region" description="Helical" evidence="10">
    <location>
        <begin position="409"/>
        <end position="427"/>
    </location>
</feature>
<dbReference type="CDD" id="cd01987">
    <property type="entry name" value="USP_KdpD-like"/>
    <property type="match status" value="1"/>
</dbReference>
<dbReference type="Pfam" id="PF00582">
    <property type="entry name" value="Usp"/>
    <property type="match status" value="1"/>
</dbReference>
<name>A0A8D4VKY9_9GAMM</name>
<evidence type="ECO:0000256" key="3">
    <source>
        <dbReference type="ARBA" id="ARBA00022553"/>
    </source>
</evidence>
<dbReference type="Pfam" id="PF13492">
    <property type="entry name" value="GAF_3"/>
    <property type="match status" value="1"/>
</dbReference>
<feature type="transmembrane region" description="Helical" evidence="10">
    <location>
        <begin position="458"/>
        <end position="478"/>
    </location>
</feature>
<evidence type="ECO:0000256" key="5">
    <source>
        <dbReference type="ARBA" id="ARBA00022741"/>
    </source>
</evidence>
<dbReference type="InterPro" id="IPR003852">
    <property type="entry name" value="Sig_transdc_His_kinase_KdpD_N"/>
</dbReference>
<dbReference type="GO" id="GO:0042802">
    <property type="term" value="F:identical protein binding"/>
    <property type="evidence" value="ECO:0007669"/>
    <property type="project" value="UniProtKB-ARBA"/>
</dbReference>
<keyword evidence="10" id="KW-0472">Membrane</keyword>
<feature type="transmembrane region" description="Helical" evidence="10">
    <location>
        <begin position="433"/>
        <end position="451"/>
    </location>
</feature>
<evidence type="ECO:0000256" key="2">
    <source>
        <dbReference type="ARBA" id="ARBA00012438"/>
    </source>
</evidence>
<keyword evidence="10" id="KW-0812">Transmembrane</keyword>
<comment type="catalytic activity">
    <reaction evidence="1">
        <text>ATP + protein L-histidine = ADP + protein N-phospho-L-histidine.</text>
        <dbReference type="EC" id="2.7.13.3"/>
    </reaction>
</comment>
<dbReference type="EMBL" id="AP019782">
    <property type="protein sequence ID" value="BBL69442.1"/>
    <property type="molecule type" value="Genomic_DNA"/>
</dbReference>
<evidence type="ECO:0000256" key="8">
    <source>
        <dbReference type="ARBA" id="ARBA00023012"/>
    </source>
</evidence>
<organism evidence="13 14">
    <name type="scientific">Methylogaea oryzae</name>
    <dbReference type="NCBI Taxonomy" id="1295382"/>
    <lineage>
        <taxon>Bacteria</taxon>
        <taxon>Pseudomonadati</taxon>
        <taxon>Pseudomonadota</taxon>
        <taxon>Gammaproteobacteria</taxon>
        <taxon>Methylococcales</taxon>
        <taxon>Methylococcaceae</taxon>
        <taxon>Methylogaea</taxon>
    </lineage>
</organism>
<dbReference type="EC" id="2.7.13.3" evidence="2"/>
<dbReference type="PANTHER" id="PTHR45569">
    <property type="entry name" value="SENSOR PROTEIN KDPD"/>
    <property type="match status" value="1"/>
</dbReference>
<reference evidence="13" key="1">
    <citation type="submission" date="2019-06" db="EMBL/GenBank/DDBJ databases">
        <title>Complete genome sequence of Methylogaea oryzae strain JCM16910.</title>
        <authorList>
            <person name="Asakawa S."/>
        </authorList>
    </citation>
    <scope>NUCLEOTIDE SEQUENCE</scope>
    <source>
        <strain evidence="13">E10</strain>
    </source>
</reference>
<dbReference type="Pfam" id="PF02702">
    <property type="entry name" value="KdpD"/>
    <property type="match status" value="1"/>
</dbReference>
<dbReference type="PANTHER" id="PTHR45569:SF1">
    <property type="entry name" value="SENSOR PROTEIN KDPD"/>
    <property type="match status" value="1"/>
</dbReference>
<keyword evidence="3" id="KW-0597">Phosphoprotein</keyword>
<dbReference type="Pfam" id="PF02518">
    <property type="entry name" value="HATPase_c"/>
    <property type="match status" value="1"/>
</dbReference>
<keyword evidence="5" id="KW-0547">Nucleotide-binding</keyword>
<dbReference type="InterPro" id="IPR025201">
    <property type="entry name" value="KdpD_TM"/>
</dbReference>
<proteinExistence type="predicted"/>
<dbReference type="Pfam" id="PF00512">
    <property type="entry name" value="HisKA"/>
    <property type="match status" value="1"/>
</dbReference>
<dbReference type="RefSeq" id="WP_221047853.1">
    <property type="nucleotide sequence ID" value="NZ_AP019782.1"/>
</dbReference>
<dbReference type="InterPro" id="IPR003594">
    <property type="entry name" value="HATPase_dom"/>
</dbReference>
<dbReference type="InterPro" id="IPR006016">
    <property type="entry name" value="UspA"/>
</dbReference>
<evidence type="ECO:0000313" key="13">
    <source>
        <dbReference type="EMBL" id="BBL69442.1"/>
    </source>
</evidence>
<dbReference type="CDD" id="cd00075">
    <property type="entry name" value="HATPase"/>
    <property type="match status" value="1"/>
</dbReference>
<evidence type="ECO:0000313" key="14">
    <source>
        <dbReference type="Proteomes" id="UP000824988"/>
    </source>
</evidence>
<evidence type="ECO:0000256" key="7">
    <source>
        <dbReference type="ARBA" id="ARBA00022840"/>
    </source>
</evidence>
<evidence type="ECO:0000256" key="1">
    <source>
        <dbReference type="ARBA" id="ARBA00000085"/>
    </source>
</evidence>
<dbReference type="GO" id="GO:0005886">
    <property type="term" value="C:plasma membrane"/>
    <property type="evidence" value="ECO:0007669"/>
    <property type="project" value="TreeGrafter"/>
</dbReference>